<dbReference type="KEGG" id="rba:RB6333"/>
<dbReference type="EnsemblBacteria" id="CAD74734">
    <property type="protein sequence ID" value="CAD74734"/>
    <property type="gene ID" value="RB6333"/>
</dbReference>
<evidence type="ECO:0000313" key="1">
    <source>
        <dbReference type="EMBL" id="CAD74734.1"/>
    </source>
</evidence>
<protein>
    <submittedName>
        <fullName evidence="1">Uncharacterized protein</fullName>
    </submittedName>
</protein>
<keyword evidence="2" id="KW-1185">Reference proteome</keyword>
<reference evidence="1 2" key="1">
    <citation type="journal article" date="2003" name="Proc. Natl. Acad. Sci. U.S.A.">
        <title>Complete genome sequence of the marine planctomycete Pirellula sp. strain 1.</title>
        <authorList>
            <person name="Gloeckner F.O."/>
            <person name="Kube M."/>
            <person name="Bauer M."/>
            <person name="Teeling H."/>
            <person name="Lombardot T."/>
            <person name="Ludwig W."/>
            <person name="Gade D."/>
            <person name="Beck A."/>
            <person name="Borzym K."/>
            <person name="Heitmann K."/>
            <person name="Rabus R."/>
            <person name="Schlesner H."/>
            <person name="Amann R."/>
            <person name="Reinhardt R."/>
        </authorList>
    </citation>
    <scope>NUCLEOTIDE SEQUENCE [LARGE SCALE GENOMIC DNA]</scope>
    <source>
        <strain evidence="2">DSM 10527 / NCIMB 13988 / SH1</strain>
    </source>
</reference>
<dbReference type="AlphaFoldDB" id="Q7UQG9"/>
<evidence type="ECO:0000313" key="2">
    <source>
        <dbReference type="Proteomes" id="UP000001025"/>
    </source>
</evidence>
<dbReference type="InParanoid" id="Q7UQG9"/>
<dbReference type="HOGENOM" id="CLU_3358113_0_0_0"/>
<name>Q7UQG9_RHOBA</name>
<organism evidence="1 2">
    <name type="scientific">Rhodopirellula baltica (strain DSM 10527 / NCIMB 13988 / SH1)</name>
    <dbReference type="NCBI Taxonomy" id="243090"/>
    <lineage>
        <taxon>Bacteria</taxon>
        <taxon>Pseudomonadati</taxon>
        <taxon>Planctomycetota</taxon>
        <taxon>Planctomycetia</taxon>
        <taxon>Pirellulales</taxon>
        <taxon>Pirellulaceae</taxon>
        <taxon>Rhodopirellula</taxon>
    </lineage>
</organism>
<accession>Q7UQG9</accession>
<dbReference type="EMBL" id="BX294143">
    <property type="protein sequence ID" value="CAD74734.1"/>
    <property type="molecule type" value="Genomic_DNA"/>
</dbReference>
<sequence>MIRPSRHTSSSLWIDTVEDLATGIESPSNRVFSCRT</sequence>
<dbReference type="Proteomes" id="UP000001025">
    <property type="component" value="Chromosome"/>
</dbReference>
<gene>
    <name evidence="1" type="ordered locus">RB6333</name>
</gene>
<proteinExistence type="predicted"/>